<evidence type="ECO:0008006" key="2">
    <source>
        <dbReference type="Google" id="ProtNLM"/>
    </source>
</evidence>
<organism evidence="1">
    <name type="scientific">marine sediment metagenome</name>
    <dbReference type="NCBI Taxonomy" id="412755"/>
    <lineage>
        <taxon>unclassified sequences</taxon>
        <taxon>metagenomes</taxon>
        <taxon>ecological metagenomes</taxon>
    </lineage>
</organism>
<name>X1AVY0_9ZZZZ</name>
<accession>X1AVY0</accession>
<dbReference type="AlphaFoldDB" id="X1AVY0"/>
<protein>
    <recommendedName>
        <fullName evidence="2">VCBS repeat-containing protein</fullName>
    </recommendedName>
</protein>
<dbReference type="InterPro" id="IPR028994">
    <property type="entry name" value="Integrin_alpha_N"/>
</dbReference>
<dbReference type="SUPFAM" id="SSF69318">
    <property type="entry name" value="Integrin alpha N-terminal domain"/>
    <property type="match status" value="1"/>
</dbReference>
<gene>
    <name evidence="1" type="ORF">S01H4_30891</name>
</gene>
<proteinExistence type="predicted"/>
<reference evidence="1" key="1">
    <citation type="journal article" date="2014" name="Front. Microbiol.">
        <title>High frequency of phylogenetically diverse reductive dehalogenase-homologous genes in deep subseafloor sedimentary metagenomes.</title>
        <authorList>
            <person name="Kawai M."/>
            <person name="Futagami T."/>
            <person name="Toyoda A."/>
            <person name="Takaki Y."/>
            <person name="Nishi S."/>
            <person name="Hori S."/>
            <person name="Arai W."/>
            <person name="Tsubouchi T."/>
            <person name="Morono Y."/>
            <person name="Uchiyama I."/>
            <person name="Ito T."/>
            <person name="Fujiyama A."/>
            <person name="Inagaki F."/>
            <person name="Takami H."/>
        </authorList>
    </citation>
    <scope>NUCLEOTIDE SEQUENCE</scope>
    <source>
        <strain evidence="1">Expedition CK06-06</strain>
    </source>
</reference>
<comment type="caution">
    <text evidence="1">The sequence shown here is derived from an EMBL/GenBank/DDBJ whole genome shotgun (WGS) entry which is preliminary data.</text>
</comment>
<feature type="non-terminal residue" evidence="1">
    <location>
        <position position="1"/>
    </location>
</feature>
<evidence type="ECO:0000313" key="1">
    <source>
        <dbReference type="EMBL" id="GAG76363.1"/>
    </source>
</evidence>
<sequence length="245" mass="26888">GLALRIFVDQEGLRAVQALSVETGPRPRLASLQAGAELLARVSPPPRRIGYVCEAQDCRSITVPWEERSGIFWAGQIDLTGDGVLETVRRTAQVVSIYQDGELVWRSPPEWKVLDLALGDPNDDGRAELMLALDKPGPNGKPTSHPFILGYRGGTYRVLWGGSAVSDPLLEVELGDLDGDAVQELIVLEKPQGGAAQTVSVWRWHGWGFSRLWRNPKGSYRDLILLSGEKGELSRISVAVQEEIE</sequence>
<dbReference type="EMBL" id="BART01015986">
    <property type="protein sequence ID" value="GAG76363.1"/>
    <property type="molecule type" value="Genomic_DNA"/>
</dbReference>